<evidence type="ECO:0000256" key="2">
    <source>
        <dbReference type="SAM" id="MobiDB-lite"/>
    </source>
</evidence>
<dbReference type="Gene3D" id="3.40.50.1460">
    <property type="match status" value="1"/>
</dbReference>
<dbReference type="HOGENOM" id="CLU_276108_0_0_1"/>
<dbReference type="OrthoDB" id="3223806at2759"/>
<dbReference type="Pfam" id="PF12311">
    <property type="entry name" value="DUF3632"/>
    <property type="match status" value="1"/>
</dbReference>
<dbReference type="GO" id="GO:0004197">
    <property type="term" value="F:cysteine-type endopeptidase activity"/>
    <property type="evidence" value="ECO:0007669"/>
    <property type="project" value="InterPro"/>
</dbReference>
<proteinExistence type="inferred from homology"/>
<dbReference type="AlphaFoldDB" id="A0A0C9VUM9"/>
<evidence type="ECO:0000313" key="4">
    <source>
        <dbReference type="EMBL" id="KIJ46649.1"/>
    </source>
</evidence>
<gene>
    <name evidence="4" type="ORF">M422DRAFT_778362</name>
</gene>
<dbReference type="InterPro" id="IPR022085">
    <property type="entry name" value="OpdG"/>
</dbReference>
<sequence>MFALIIGIDSYPNANKRLKGAVNDAQAFRKYLVGCLRVPDSKRNITLLLNEKATKANIIRNLQALKTNSHINYGDPILIFFAGHGAEANPPPEWESRDKIQLILPYDYALKSLQPQGRQQRNTDLTYIISPGHILRNVIADRLFGALLDDICHCKGDNITVILDCCYSGSGTRYDSSPDGEDNLLFRREEIPPDVVFDPDIDEDGSDAYRAMSHCSEFYDKGTRSHMLLAACSKDELAREENGRGNFTRALLNLLRTSNVRDLTYACLLRRIEIKLQNPQCEGYNRNRTLFNLGVSPSTMVVWYSIEIDKDKCKLHAGTIDGVALGDEFAIYPDRTLCESPGKMLFKLQVQRSCTISDFETVFPLLNSTDIPLKPGSYPVAVRTRNGQEVELRMLDDRCRDKLKKIQHPGVLLVVTKSIQHMFGLDFDEQGQVCLRLFCSDDLQKYGLPRQIPYKPPVDKQILLAAAHYHRCFKYVAKTTPDISLDFRKAIIIEKELEMCTVSETQAIGENLINKGMVEITPQTEDRYTLTITNKSNKDLTLNVLYFDHMDLSISSFFTPNLAGKFEADATLKAHDCITVGDGSGGGPPIKFTFSEGNNLELGYLKVFLTSENVDLSNLQQDSILEDTRKAGLDDQKLRTAASAAIRFIITKYKDKGYRLIVPDFNLALELLERVQNALEDGPPGTLDTTTVTEPPRASPAHSQPNHTLSLSGIAAIVKASEDRIIYQFKNNPIASNSCARSSATRMHGWKRLRRALAENGAVMEREEETVGMRWLNRKGQGHQAAKEHSSLVIAVNSAKLADLLIERNITILRVICNVQSRRHHCGLRDATYPISTLAAEAIRHSQNVVANASKDDKTRLQDTPGVETFFWNLWERIFTLTEEDVSTHSRSIAFINAVKASRAGDTEKRWAAHSTPAGWCHLPLLFAVAQDGWDDLHLPLSERERSSSPVQFVLEGGKPERNNRVVTVAAQARTQYLNSQRIIARLLVDAWIDVSFFADRALRAALKKASGEAHDDTAIVDDSMDEDMDVSMASTSAQTSGFTLHDIIDVDAIDSDDESDDEYDPDAAEVESEDEDVDADIDDVEISDAPAGLELEAASIWLSIAGKELYKLKETKSKWPSLRRVFTDAANGGGRKPVVIDAAPLNFTFYLSR</sequence>
<feature type="region of interest" description="Disordered" evidence="2">
    <location>
        <begin position="1056"/>
        <end position="1078"/>
    </location>
</feature>
<protein>
    <recommendedName>
        <fullName evidence="3">Peptidase C14 caspase domain-containing protein</fullName>
    </recommendedName>
</protein>
<dbReference type="PANTHER" id="PTHR48104:SF30">
    <property type="entry name" value="METACASPASE-1"/>
    <property type="match status" value="1"/>
</dbReference>
<dbReference type="GO" id="GO:0006508">
    <property type="term" value="P:proteolysis"/>
    <property type="evidence" value="ECO:0007669"/>
    <property type="project" value="InterPro"/>
</dbReference>
<evidence type="ECO:0000259" key="3">
    <source>
        <dbReference type="Pfam" id="PF00656"/>
    </source>
</evidence>
<dbReference type="Pfam" id="PF00656">
    <property type="entry name" value="Peptidase_C14"/>
    <property type="match status" value="1"/>
</dbReference>
<dbReference type="GO" id="GO:0005737">
    <property type="term" value="C:cytoplasm"/>
    <property type="evidence" value="ECO:0007669"/>
    <property type="project" value="TreeGrafter"/>
</dbReference>
<dbReference type="InterPro" id="IPR050452">
    <property type="entry name" value="Metacaspase"/>
</dbReference>
<dbReference type="Proteomes" id="UP000054279">
    <property type="component" value="Unassembled WGS sequence"/>
</dbReference>
<evidence type="ECO:0000313" key="5">
    <source>
        <dbReference type="Proteomes" id="UP000054279"/>
    </source>
</evidence>
<accession>A0A0C9VUM9</accession>
<feature type="region of interest" description="Disordered" evidence="2">
    <location>
        <begin position="679"/>
        <end position="707"/>
    </location>
</feature>
<dbReference type="PANTHER" id="PTHR48104">
    <property type="entry name" value="METACASPASE-4"/>
    <property type="match status" value="1"/>
</dbReference>
<comment type="similarity">
    <text evidence="1">Belongs to the peptidase C14B family.</text>
</comment>
<name>A0A0C9VUM9_SPHS4</name>
<feature type="domain" description="Peptidase C14 caspase" evidence="3">
    <location>
        <begin position="2"/>
        <end position="281"/>
    </location>
</feature>
<organism evidence="4 5">
    <name type="scientific">Sphaerobolus stellatus (strain SS14)</name>
    <dbReference type="NCBI Taxonomy" id="990650"/>
    <lineage>
        <taxon>Eukaryota</taxon>
        <taxon>Fungi</taxon>
        <taxon>Dikarya</taxon>
        <taxon>Basidiomycota</taxon>
        <taxon>Agaricomycotina</taxon>
        <taxon>Agaricomycetes</taxon>
        <taxon>Phallomycetidae</taxon>
        <taxon>Geastrales</taxon>
        <taxon>Sphaerobolaceae</taxon>
        <taxon>Sphaerobolus</taxon>
    </lineage>
</organism>
<reference evidence="4 5" key="1">
    <citation type="submission" date="2014-06" db="EMBL/GenBank/DDBJ databases">
        <title>Evolutionary Origins and Diversification of the Mycorrhizal Mutualists.</title>
        <authorList>
            <consortium name="DOE Joint Genome Institute"/>
            <consortium name="Mycorrhizal Genomics Consortium"/>
            <person name="Kohler A."/>
            <person name="Kuo A."/>
            <person name="Nagy L.G."/>
            <person name="Floudas D."/>
            <person name="Copeland A."/>
            <person name="Barry K.W."/>
            <person name="Cichocki N."/>
            <person name="Veneault-Fourrey C."/>
            <person name="LaButti K."/>
            <person name="Lindquist E.A."/>
            <person name="Lipzen A."/>
            <person name="Lundell T."/>
            <person name="Morin E."/>
            <person name="Murat C."/>
            <person name="Riley R."/>
            <person name="Ohm R."/>
            <person name="Sun H."/>
            <person name="Tunlid A."/>
            <person name="Henrissat B."/>
            <person name="Grigoriev I.V."/>
            <person name="Hibbett D.S."/>
            <person name="Martin F."/>
        </authorList>
    </citation>
    <scope>NUCLEOTIDE SEQUENCE [LARGE SCALE GENOMIC DNA]</scope>
    <source>
        <strain evidence="4 5">SS14</strain>
    </source>
</reference>
<dbReference type="InterPro" id="IPR011600">
    <property type="entry name" value="Pept_C14_caspase"/>
</dbReference>
<evidence type="ECO:0000256" key="1">
    <source>
        <dbReference type="ARBA" id="ARBA00009005"/>
    </source>
</evidence>
<keyword evidence="5" id="KW-1185">Reference proteome</keyword>
<dbReference type="EMBL" id="KN837106">
    <property type="protein sequence ID" value="KIJ46649.1"/>
    <property type="molecule type" value="Genomic_DNA"/>
</dbReference>